<keyword evidence="5" id="KW-0472">Membrane</keyword>
<dbReference type="GO" id="GO:0007165">
    <property type="term" value="P:signal transduction"/>
    <property type="evidence" value="ECO:0007669"/>
    <property type="project" value="InterPro"/>
</dbReference>
<dbReference type="Pfam" id="PF00672">
    <property type="entry name" value="HAMP"/>
    <property type="match status" value="1"/>
</dbReference>
<dbReference type="Gene3D" id="3.30.450.20">
    <property type="entry name" value="PAS domain"/>
    <property type="match status" value="2"/>
</dbReference>
<dbReference type="GO" id="GO:0005886">
    <property type="term" value="C:plasma membrane"/>
    <property type="evidence" value="ECO:0007669"/>
    <property type="project" value="UniProtKB-SubCell"/>
</dbReference>
<dbReference type="Pfam" id="PF08269">
    <property type="entry name" value="dCache_2"/>
    <property type="match status" value="1"/>
</dbReference>
<dbReference type="CDD" id="cd12912">
    <property type="entry name" value="PDC2_MCP_like"/>
    <property type="match status" value="1"/>
</dbReference>
<feature type="domain" description="HAMP" evidence="6">
    <location>
        <begin position="366"/>
        <end position="421"/>
    </location>
</feature>
<comment type="subcellular location">
    <subcellularLocation>
        <location evidence="1">Cell membrane</location>
        <topology evidence="1">Multi-pass membrane protein</topology>
    </subcellularLocation>
</comment>
<proteinExistence type="predicted"/>
<reference evidence="8" key="1">
    <citation type="submission" date="2020-05" db="EMBL/GenBank/DDBJ databases">
        <authorList>
            <person name="Chiriac C."/>
            <person name="Salcher M."/>
            <person name="Ghai R."/>
            <person name="Kavagutti S V."/>
        </authorList>
    </citation>
    <scope>NUCLEOTIDE SEQUENCE</scope>
</reference>
<dbReference type="InterPro" id="IPR003660">
    <property type="entry name" value="HAMP_dom"/>
</dbReference>
<evidence type="ECO:0000256" key="1">
    <source>
        <dbReference type="ARBA" id="ARBA00004651"/>
    </source>
</evidence>
<dbReference type="EMBL" id="CAFBND010000035">
    <property type="protein sequence ID" value="CAB4940945.1"/>
    <property type="molecule type" value="Genomic_DNA"/>
</dbReference>
<keyword evidence="4" id="KW-1133">Transmembrane helix</keyword>
<gene>
    <name evidence="7" type="ORF">UFOPK3752_01061</name>
    <name evidence="8" type="ORF">UFOPK4150_01394</name>
</gene>
<keyword evidence="3" id="KW-0812">Transmembrane</keyword>
<dbReference type="InterPro" id="IPR004010">
    <property type="entry name" value="Double_Cache_2"/>
</dbReference>
<dbReference type="PROSITE" id="PS50885">
    <property type="entry name" value="HAMP"/>
    <property type="match status" value="1"/>
</dbReference>
<evidence type="ECO:0000256" key="2">
    <source>
        <dbReference type="ARBA" id="ARBA00022475"/>
    </source>
</evidence>
<dbReference type="SMART" id="SM00304">
    <property type="entry name" value="HAMP"/>
    <property type="match status" value="1"/>
</dbReference>
<sequence>MRPPTSFSRWSSLSSRIAILISALLVISAVTTATYSVLIAHSTAANSSQIAMSNAHESTGTLIQAAYAEQQRFRESALVARKAQLRDVAGPLTTALDQFRALATNGTISVDQAQTAAKAMLRSVRYGEKNADYFFTYDRTGKAIAHPDKALDGRNLIDLQDVNGKYIIRAFIDVAEQEGTGYVDYFWTRLGEKVASPKISYVFHYAPWDWTIGTGVYVDDINVAAAAQLEKTKAALSESFSHINFSANGLLFALDRDGQVVIAPTNRDLTAITTAAWGRDLATTLIAKTPPQSGALTEFETSASFRGAGEQWNVTESSIGELGWTLVSMVPQAEIAEPGNISAQRQGLLSLCVNLLGLCVGLIVSRRLVRPVASMTAAAVALEGQSFEPEMLDRAASRKDEVGVLARAFQRMGSELLQRERHLVEQVKRLTVIIDHHKAEEDAEAITGTEHFHQLAEQAKAMRARFAADKDS</sequence>
<dbReference type="CDD" id="cd06225">
    <property type="entry name" value="HAMP"/>
    <property type="match status" value="1"/>
</dbReference>
<evidence type="ECO:0000313" key="7">
    <source>
        <dbReference type="EMBL" id="CAB4940945.1"/>
    </source>
</evidence>
<dbReference type="SUPFAM" id="SSF158472">
    <property type="entry name" value="HAMP domain-like"/>
    <property type="match status" value="1"/>
</dbReference>
<protein>
    <submittedName>
        <fullName evidence="8">Unannotated protein</fullName>
    </submittedName>
</protein>
<dbReference type="InterPro" id="IPR033480">
    <property type="entry name" value="sCache_2"/>
</dbReference>
<evidence type="ECO:0000256" key="3">
    <source>
        <dbReference type="ARBA" id="ARBA00022692"/>
    </source>
</evidence>
<name>A0A6J7S0Y8_9ZZZZ</name>
<dbReference type="SMART" id="SM01049">
    <property type="entry name" value="Cache_2"/>
    <property type="match status" value="1"/>
</dbReference>
<evidence type="ECO:0000259" key="6">
    <source>
        <dbReference type="PROSITE" id="PS50885"/>
    </source>
</evidence>
<dbReference type="Gene3D" id="1.10.8.500">
    <property type="entry name" value="HAMP domain in histidine kinase"/>
    <property type="match status" value="1"/>
</dbReference>
<dbReference type="EMBL" id="CAFBPU010000028">
    <property type="protein sequence ID" value="CAB5034726.1"/>
    <property type="molecule type" value="Genomic_DNA"/>
</dbReference>
<organism evidence="8">
    <name type="scientific">freshwater metagenome</name>
    <dbReference type="NCBI Taxonomy" id="449393"/>
    <lineage>
        <taxon>unclassified sequences</taxon>
        <taxon>metagenomes</taxon>
        <taxon>ecological metagenomes</taxon>
    </lineage>
</organism>
<dbReference type="AlphaFoldDB" id="A0A6J7S0Y8"/>
<accession>A0A6J7S0Y8</accession>
<evidence type="ECO:0000256" key="5">
    <source>
        <dbReference type="ARBA" id="ARBA00023136"/>
    </source>
</evidence>
<keyword evidence="2" id="KW-1003">Cell membrane</keyword>
<evidence type="ECO:0000256" key="4">
    <source>
        <dbReference type="ARBA" id="ARBA00022989"/>
    </source>
</evidence>
<evidence type="ECO:0000313" key="8">
    <source>
        <dbReference type="EMBL" id="CAB5034726.1"/>
    </source>
</evidence>